<keyword evidence="4" id="KW-0689">Ribosomal protein</keyword>
<dbReference type="Ensembl" id="ENSMODT00000086551.1">
    <property type="protein sequence ID" value="ENSMODP00000056435.1"/>
    <property type="gene ID" value="ENSMODG00000019591.4"/>
</dbReference>
<dbReference type="GO" id="GO:0030054">
    <property type="term" value="C:cell junction"/>
    <property type="evidence" value="ECO:0007669"/>
    <property type="project" value="Ensembl"/>
</dbReference>
<comment type="similarity">
    <text evidence="2">Belongs to the mitochondrion-specific ribosomal protein mL46 family.</text>
</comment>
<dbReference type="Proteomes" id="UP000002280">
    <property type="component" value="Chromosome 1"/>
</dbReference>
<dbReference type="InterPro" id="IPR033650">
    <property type="entry name" value="Ribosomal_mL46_NUDIX"/>
</dbReference>
<dbReference type="Bgee" id="ENSMODG00000019591">
    <property type="expression patterns" value="Expressed in skeletal muscle tissue and 20 other cell types or tissues"/>
</dbReference>
<evidence type="ECO:0000256" key="6">
    <source>
        <dbReference type="ARBA" id="ARBA00023274"/>
    </source>
</evidence>
<dbReference type="GeneTree" id="ENSGT00390000015400"/>
<evidence type="ECO:0000256" key="7">
    <source>
        <dbReference type="ARBA" id="ARBA00035190"/>
    </source>
</evidence>
<keyword evidence="3" id="KW-0809">Transit peptide</keyword>
<evidence type="ECO:0000256" key="1">
    <source>
        <dbReference type="ARBA" id="ARBA00004173"/>
    </source>
</evidence>
<reference evidence="10" key="3">
    <citation type="submission" date="2025-09" db="UniProtKB">
        <authorList>
            <consortium name="Ensembl"/>
        </authorList>
    </citation>
    <scope>IDENTIFICATION</scope>
</reference>
<proteinExistence type="inferred from homology"/>
<dbReference type="Gene3D" id="3.90.79.10">
    <property type="entry name" value="Nucleoside Triphosphate Pyrophosphohydrolase"/>
    <property type="match status" value="1"/>
</dbReference>
<dbReference type="GO" id="GO:0005743">
    <property type="term" value="C:mitochondrial inner membrane"/>
    <property type="evidence" value="ECO:0007669"/>
    <property type="project" value="UniProtKB-ARBA"/>
</dbReference>
<protein>
    <recommendedName>
        <fullName evidence="7">Large ribosomal subunit protein mL46</fullName>
    </recommendedName>
    <alternativeName>
        <fullName evidence="8">39S ribosomal protein L46, mitochondrial</fullName>
    </alternativeName>
</protein>
<sequence>MAAPMRKMLHGTARSLECPWRLRTLCAAATAAPAAAATPGKSAASPNGGSPWRLLGALCLQRPPVISQPLSPLQVEMAELLEQIEVEKSRYSDHEIRALEEAQRLERKKADIYDSDDDDEKDILLVQDLEDTWEQKFLQFKPEPRVTEADKKNDQTSLHRKLDQNLVLLVKEKLGDQETWMLPYAEWQVGETLRGTAERALATLSQNSVEAKFLGNAPCGYYKFKFPQAFRTENSIGAKVFFFKALLQSGNLSQARKKNDHAWVSKEELGDYLKPKYLAQMRKQVKPPYRRAYRGGVTCQKVLEPVKAGVEAKILVF</sequence>
<feature type="domain" description="Large ribosomal subunit protein mL46 N-terminal" evidence="9">
    <location>
        <begin position="52"/>
        <end position="150"/>
    </location>
</feature>
<dbReference type="OMA" id="EKWDLYA"/>
<dbReference type="Pfam" id="PF11788">
    <property type="entry name" value="MRP-L46"/>
    <property type="match status" value="1"/>
</dbReference>
<dbReference type="GO" id="GO:0005654">
    <property type="term" value="C:nucleoplasm"/>
    <property type="evidence" value="ECO:0007669"/>
    <property type="project" value="Ensembl"/>
</dbReference>
<dbReference type="FunCoup" id="A0A5F8H8X5">
    <property type="interactions" value="839"/>
</dbReference>
<dbReference type="PANTHER" id="PTHR13124">
    <property type="entry name" value="39S RIBOSOMAL PROTEIN L46, MITOCHONDRIAL PRECURSOR-RELATED"/>
    <property type="match status" value="1"/>
</dbReference>
<keyword evidence="5" id="KW-0496">Mitochondrion</keyword>
<comment type="subcellular location">
    <subcellularLocation>
        <location evidence="1">Mitochondrion</location>
    </subcellularLocation>
</comment>
<evidence type="ECO:0000313" key="10">
    <source>
        <dbReference type="Ensembl" id="ENSMODP00000056435.1"/>
    </source>
</evidence>
<evidence type="ECO:0000256" key="4">
    <source>
        <dbReference type="ARBA" id="ARBA00022980"/>
    </source>
</evidence>
<dbReference type="FunFam" id="3.90.79.10:FF:000018">
    <property type="entry name" value="39S ribosomal protein L46, mitochondrial"/>
    <property type="match status" value="1"/>
</dbReference>
<dbReference type="PANTHER" id="PTHR13124:SF12">
    <property type="entry name" value="LARGE RIBOSOMAL SUBUNIT PROTEIN ML46"/>
    <property type="match status" value="1"/>
</dbReference>
<dbReference type="AlphaFoldDB" id="A0A5F8H8X5"/>
<organism evidence="10 11">
    <name type="scientific">Monodelphis domestica</name>
    <name type="common">Gray short-tailed opossum</name>
    <dbReference type="NCBI Taxonomy" id="13616"/>
    <lineage>
        <taxon>Eukaryota</taxon>
        <taxon>Metazoa</taxon>
        <taxon>Chordata</taxon>
        <taxon>Craniata</taxon>
        <taxon>Vertebrata</taxon>
        <taxon>Euteleostomi</taxon>
        <taxon>Mammalia</taxon>
        <taxon>Metatheria</taxon>
        <taxon>Didelphimorphia</taxon>
        <taxon>Didelphidae</taxon>
        <taxon>Monodelphis</taxon>
    </lineage>
</organism>
<dbReference type="InParanoid" id="A0A5F8H8X5"/>
<evidence type="ECO:0000256" key="2">
    <source>
        <dbReference type="ARBA" id="ARBA00009070"/>
    </source>
</evidence>
<gene>
    <name evidence="10" type="primary">MRPL46</name>
</gene>
<reference evidence="10" key="2">
    <citation type="submission" date="2025-08" db="UniProtKB">
        <authorList>
            <consortium name="Ensembl"/>
        </authorList>
    </citation>
    <scope>IDENTIFICATION</scope>
</reference>
<dbReference type="SUPFAM" id="SSF55811">
    <property type="entry name" value="Nudix"/>
    <property type="match status" value="1"/>
</dbReference>
<dbReference type="CDD" id="cd04661">
    <property type="entry name" value="NUDIX_MRP_L46"/>
    <property type="match status" value="1"/>
</dbReference>
<dbReference type="InterPro" id="IPR040008">
    <property type="entry name" value="Ribosomal_mL46"/>
</dbReference>
<dbReference type="STRING" id="13616.ENSMODP00000056435"/>
<name>A0A5F8H8X5_MONDO</name>
<dbReference type="GO" id="GO:0005829">
    <property type="term" value="C:cytosol"/>
    <property type="evidence" value="ECO:0007669"/>
    <property type="project" value="Ensembl"/>
</dbReference>
<evidence type="ECO:0000256" key="3">
    <source>
        <dbReference type="ARBA" id="ARBA00022946"/>
    </source>
</evidence>
<dbReference type="InterPro" id="IPR021757">
    <property type="entry name" value="Ribosomal_mL46_N"/>
</dbReference>
<evidence type="ECO:0000256" key="8">
    <source>
        <dbReference type="ARBA" id="ARBA00035534"/>
    </source>
</evidence>
<evidence type="ECO:0000313" key="11">
    <source>
        <dbReference type="Proteomes" id="UP000002280"/>
    </source>
</evidence>
<dbReference type="GO" id="GO:0003735">
    <property type="term" value="F:structural constituent of ribosome"/>
    <property type="evidence" value="ECO:0000318"/>
    <property type="project" value="GO_Central"/>
</dbReference>
<evidence type="ECO:0000259" key="9">
    <source>
        <dbReference type="Pfam" id="PF11788"/>
    </source>
</evidence>
<accession>A0A5F8H8X5</accession>
<reference evidence="10 11" key="1">
    <citation type="journal article" date="2007" name="Nature">
        <title>Genome of the marsupial Monodelphis domestica reveals innovation in non-coding sequences.</title>
        <authorList>
            <person name="Mikkelsen T.S."/>
            <person name="Wakefield M.J."/>
            <person name="Aken B."/>
            <person name="Amemiya C.T."/>
            <person name="Chang J.L."/>
            <person name="Duke S."/>
            <person name="Garber M."/>
            <person name="Gentles A.J."/>
            <person name="Goodstadt L."/>
            <person name="Heger A."/>
            <person name="Jurka J."/>
            <person name="Kamal M."/>
            <person name="Mauceli E."/>
            <person name="Searle S.M."/>
            <person name="Sharpe T."/>
            <person name="Baker M.L."/>
            <person name="Batzer M.A."/>
            <person name="Benos P.V."/>
            <person name="Belov K."/>
            <person name="Clamp M."/>
            <person name="Cook A."/>
            <person name="Cuff J."/>
            <person name="Das R."/>
            <person name="Davidow L."/>
            <person name="Deakin J.E."/>
            <person name="Fazzari M.J."/>
            <person name="Glass J.L."/>
            <person name="Grabherr M."/>
            <person name="Greally J.M."/>
            <person name="Gu W."/>
            <person name="Hore T.A."/>
            <person name="Huttley G.A."/>
            <person name="Kleber M."/>
            <person name="Jirtle R.L."/>
            <person name="Koina E."/>
            <person name="Lee J.T."/>
            <person name="Mahony S."/>
            <person name="Marra M.A."/>
            <person name="Miller R.D."/>
            <person name="Nicholls R.D."/>
            <person name="Oda M."/>
            <person name="Papenfuss A.T."/>
            <person name="Parra Z.E."/>
            <person name="Pollock D.D."/>
            <person name="Ray D.A."/>
            <person name="Schein J.E."/>
            <person name="Speed T.P."/>
            <person name="Thompson K."/>
            <person name="VandeBerg J.L."/>
            <person name="Wade C.M."/>
            <person name="Walker J.A."/>
            <person name="Waters P.D."/>
            <person name="Webber C."/>
            <person name="Weidman J.R."/>
            <person name="Xie X."/>
            <person name="Zody M.C."/>
            <person name="Baldwin J."/>
            <person name="Abdouelleil A."/>
            <person name="Abdulkadir J."/>
            <person name="Abebe A."/>
            <person name="Abera B."/>
            <person name="Abreu J."/>
            <person name="Acer S.C."/>
            <person name="Aftuck L."/>
            <person name="Alexander A."/>
            <person name="An P."/>
            <person name="Anderson E."/>
            <person name="Anderson S."/>
            <person name="Arachi H."/>
            <person name="Azer M."/>
            <person name="Bachantsang P."/>
            <person name="Barry A."/>
            <person name="Bayul T."/>
            <person name="Berlin A."/>
            <person name="Bessette D."/>
            <person name="Bloom T."/>
            <person name="Bloom T."/>
            <person name="Boguslavskiy L."/>
            <person name="Bonnet C."/>
            <person name="Boukhgalter B."/>
            <person name="Bourzgui I."/>
            <person name="Brown A."/>
            <person name="Cahill P."/>
            <person name="Channer S."/>
            <person name="Cheshatsang Y."/>
            <person name="Chuda L."/>
            <person name="Citroen M."/>
            <person name="Collymore A."/>
            <person name="Cooke P."/>
            <person name="Costello M."/>
            <person name="D'Aco K."/>
            <person name="Daza R."/>
            <person name="De Haan G."/>
            <person name="DeGray S."/>
            <person name="DeMaso C."/>
            <person name="Dhargay N."/>
            <person name="Dooley K."/>
            <person name="Dooley E."/>
            <person name="Doricent M."/>
            <person name="Dorje P."/>
            <person name="Dorjee K."/>
            <person name="Dupes A."/>
            <person name="Elong R."/>
            <person name="Falk J."/>
            <person name="Farina A."/>
            <person name="Faro S."/>
            <person name="Ferguson D."/>
            <person name="Fisher S."/>
            <person name="Foley C.D."/>
            <person name="Franke A."/>
            <person name="Friedrich D."/>
            <person name="Gadbois L."/>
            <person name="Gearin G."/>
            <person name="Gearin C.R."/>
            <person name="Giannoukos G."/>
            <person name="Goode T."/>
            <person name="Graham J."/>
            <person name="Grandbois E."/>
            <person name="Grewal S."/>
            <person name="Gyaltsen K."/>
            <person name="Hafez N."/>
            <person name="Hagos B."/>
            <person name="Hall J."/>
            <person name="Henson C."/>
            <person name="Hollinger A."/>
            <person name="Honan T."/>
            <person name="Huard M.D."/>
            <person name="Hughes L."/>
            <person name="Hurhula B."/>
            <person name="Husby M.E."/>
            <person name="Kamat A."/>
            <person name="Kanga B."/>
            <person name="Kashin S."/>
            <person name="Khazanovich D."/>
            <person name="Kisner P."/>
            <person name="Lance K."/>
            <person name="Lara M."/>
            <person name="Lee W."/>
            <person name="Lennon N."/>
            <person name="Letendre F."/>
            <person name="LeVine R."/>
            <person name="Lipovsky A."/>
            <person name="Liu X."/>
            <person name="Liu J."/>
            <person name="Liu S."/>
            <person name="Lokyitsang T."/>
            <person name="Lokyitsang Y."/>
            <person name="Lubonja R."/>
            <person name="Lui A."/>
            <person name="MacDonald P."/>
            <person name="Magnisalis V."/>
            <person name="Maru K."/>
            <person name="Matthews C."/>
            <person name="McCusker W."/>
            <person name="McDonough S."/>
            <person name="Mehta T."/>
            <person name="Meldrim J."/>
            <person name="Meneus L."/>
            <person name="Mihai O."/>
            <person name="Mihalev A."/>
            <person name="Mihova T."/>
            <person name="Mittelman R."/>
            <person name="Mlenga V."/>
            <person name="Montmayeur A."/>
            <person name="Mulrain L."/>
            <person name="Navidi A."/>
            <person name="Naylor J."/>
            <person name="Negash T."/>
            <person name="Nguyen T."/>
            <person name="Nguyen N."/>
            <person name="Nicol R."/>
            <person name="Norbu C."/>
            <person name="Norbu N."/>
            <person name="Novod N."/>
            <person name="O'Neill B."/>
            <person name="Osman S."/>
            <person name="Markiewicz E."/>
            <person name="Oyono O.L."/>
            <person name="Patti C."/>
            <person name="Phunkhang P."/>
            <person name="Pierre F."/>
            <person name="Priest M."/>
            <person name="Raghuraman S."/>
            <person name="Rege F."/>
            <person name="Reyes R."/>
            <person name="Rise C."/>
            <person name="Rogov P."/>
            <person name="Ross K."/>
            <person name="Ryan E."/>
            <person name="Settipalli S."/>
            <person name="Shea T."/>
            <person name="Sherpa N."/>
            <person name="Shi L."/>
            <person name="Shih D."/>
            <person name="Sparrow T."/>
            <person name="Spaulding J."/>
            <person name="Stalker J."/>
            <person name="Stange-Thomann N."/>
            <person name="Stavropoulos S."/>
            <person name="Stone C."/>
            <person name="Strader C."/>
            <person name="Tesfaye S."/>
            <person name="Thomson T."/>
            <person name="Thoulutsang Y."/>
            <person name="Thoulutsang D."/>
            <person name="Topham K."/>
            <person name="Topping I."/>
            <person name="Tsamla T."/>
            <person name="Vassiliev H."/>
            <person name="Vo A."/>
            <person name="Wangchuk T."/>
            <person name="Wangdi T."/>
            <person name="Weiand M."/>
            <person name="Wilkinson J."/>
            <person name="Wilson A."/>
            <person name="Yadav S."/>
            <person name="Young G."/>
            <person name="Yu Q."/>
            <person name="Zembek L."/>
            <person name="Zhong D."/>
            <person name="Zimmer A."/>
            <person name="Zwirko Z."/>
            <person name="Jaffe D.B."/>
            <person name="Alvarez P."/>
            <person name="Brockman W."/>
            <person name="Butler J."/>
            <person name="Chin C."/>
            <person name="Gnerre S."/>
            <person name="MacCallum I."/>
            <person name="Graves J.A."/>
            <person name="Ponting C.P."/>
            <person name="Breen M."/>
            <person name="Samollow P.B."/>
            <person name="Lander E.S."/>
            <person name="Lindblad-Toh K."/>
        </authorList>
    </citation>
    <scope>NUCLEOTIDE SEQUENCE [LARGE SCALE GENOMIC DNA]</scope>
</reference>
<keyword evidence="6" id="KW-0687">Ribonucleoprotein</keyword>
<dbReference type="GO" id="GO:0005762">
    <property type="term" value="C:mitochondrial large ribosomal subunit"/>
    <property type="evidence" value="ECO:0000318"/>
    <property type="project" value="GO_Central"/>
</dbReference>
<evidence type="ECO:0000256" key="5">
    <source>
        <dbReference type="ARBA" id="ARBA00023128"/>
    </source>
</evidence>
<dbReference type="InterPro" id="IPR015797">
    <property type="entry name" value="NUDIX_hydrolase-like_dom_sf"/>
</dbReference>
<keyword evidence="11" id="KW-1185">Reference proteome</keyword>